<evidence type="ECO:0000313" key="8">
    <source>
        <dbReference type="Proteomes" id="UP000598467"/>
    </source>
</evidence>
<dbReference type="Pfam" id="PF00005">
    <property type="entry name" value="ABC_tran"/>
    <property type="match status" value="1"/>
</dbReference>
<dbReference type="InterPro" id="IPR003593">
    <property type="entry name" value="AAA+_ATPase"/>
</dbReference>
<dbReference type="InterPro" id="IPR052156">
    <property type="entry name" value="BCAA_Transport_ATP-bd_LivF"/>
</dbReference>
<dbReference type="AlphaFoldDB" id="A0A926S4J7"/>
<evidence type="ECO:0000259" key="6">
    <source>
        <dbReference type="PROSITE" id="PS50893"/>
    </source>
</evidence>
<dbReference type="InterPro" id="IPR003439">
    <property type="entry name" value="ABC_transporter-like_ATP-bd"/>
</dbReference>
<reference evidence="7" key="1">
    <citation type="submission" date="2020-05" db="EMBL/GenBank/DDBJ databases">
        <title>Identification of trans-AT polyketide cluster in two marine bacteria, producers of a novel glutaramide-containing polyketide sesbanimide D and analogs.</title>
        <authorList>
            <person name="Kacar D."/>
            <person name="Rodriguez P."/>
            <person name="Canedo L."/>
            <person name="Gonzalez E."/>
            <person name="Galan B."/>
            <person name="De La Calle F."/>
            <person name="Garcia J.L."/>
        </authorList>
    </citation>
    <scope>NUCLEOTIDE SEQUENCE</scope>
    <source>
        <strain evidence="7">PHM038</strain>
    </source>
</reference>
<dbReference type="RefSeq" id="WP_190290151.1">
    <property type="nucleotide sequence ID" value="NZ_JABFCZ010000004.1"/>
</dbReference>
<dbReference type="GO" id="GO:0015807">
    <property type="term" value="P:L-amino acid transport"/>
    <property type="evidence" value="ECO:0007669"/>
    <property type="project" value="TreeGrafter"/>
</dbReference>
<evidence type="ECO:0000256" key="1">
    <source>
        <dbReference type="ARBA" id="ARBA00005417"/>
    </source>
</evidence>
<protein>
    <submittedName>
        <fullName evidence="7">ABC transporter ATP-binding protein</fullName>
    </submittedName>
</protein>
<sequence>MSANPLLKIDGLSVYYGKFRALLDVSIDVGEGEIVSIIGANGAGKSSLLKAIVGQVPKVEGDIRFEGQSLVGRGTPDIVKQGVALVPEGRRLFPSLTVEENRTLGWETGRRGGMSREDIYGFFPVLKERRNQPANQLSGGQQQMVAFGRALLADPKLLLCDEISLGLAPVIIDELYKILPDIRDRGVSILLIEQDIGRSLAVADRFYCMLEGKVNLSGKPDEVSRDDVIKSYFGGHE</sequence>
<name>A0A926S4J7_9HYPH</name>
<evidence type="ECO:0000256" key="3">
    <source>
        <dbReference type="ARBA" id="ARBA00022741"/>
    </source>
</evidence>
<dbReference type="SUPFAM" id="SSF52540">
    <property type="entry name" value="P-loop containing nucleoside triphosphate hydrolases"/>
    <property type="match status" value="1"/>
</dbReference>
<dbReference type="PANTHER" id="PTHR43820">
    <property type="entry name" value="HIGH-AFFINITY BRANCHED-CHAIN AMINO ACID TRANSPORT ATP-BINDING PROTEIN LIVF"/>
    <property type="match status" value="1"/>
</dbReference>
<dbReference type="PROSITE" id="PS50893">
    <property type="entry name" value="ABC_TRANSPORTER_2"/>
    <property type="match status" value="1"/>
</dbReference>
<dbReference type="PANTHER" id="PTHR43820:SF5">
    <property type="entry name" value="HIGH-AFFINITY BRANCHED-CHAIN AMINO ACID TRANSPORT ATP-BINDING PROTEIN"/>
    <property type="match status" value="1"/>
</dbReference>
<keyword evidence="2" id="KW-0813">Transport</keyword>
<accession>A0A926S4J7</accession>
<dbReference type="InterPro" id="IPR017871">
    <property type="entry name" value="ABC_transporter-like_CS"/>
</dbReference>
<keyword evidence="5" id="KW-0029">Amino-acid transport</keyword>
<dbReference type="InterPro" id="IPR027417">
    <property type="entry name" value="P-loop_NTPase"/>
</dbReference>
<evidence type="ECO:0000313" key="7">
    <source>
        <dbReference type="EMBL" id="MBD1545481.1"/>
    </source>
</evidence>
<feature type="domain" description="ABC transporter" evidence="6">
    <location>
        <begin position="7"/>
        <end position="236"/>
    </location>
</feature>
<dbReference type="CDD" id="cd03224">
    <property type="entry name" value="ABC_TM1139_LivF_branched"/>
    <property type="match status" value="1"/>
</dbReference>
<comment type="similarity">
    <text evidence="1">Belongs to the ABC transporter superfamily.</text>
</comment>
<proteinExistence type="inferred from homology"/>
<dbReference type="Proteomes" id="UP000598467">
    <property type="component" value="Unassembled WGS sequence"/>
</dbReference>
<dbReference type="EMBL" id="JABFCZ010000004">
    <property type="protein sequence ID" value="MBD1545481.1"/>
    <property type="molecule type" value="Genomic_DNA"/>
</dbReference>
<dbReference type="GO" id="GO:0016887">
    <property type="term" value="F:ATP hydrolysis activity"/>
    <property type="evidence" value="ECO:0007669"/>
    <property type="project" value="InterPro"/>
</dbReference>
<organism evidence="7 8">
    <name type="scientific">Roseibium aggregatum</name>
    <dbReference type="NCBI Taxonomy" id="187304"/>
    <lineage>
        <taxon>Bacteria</taxon>
        <taxon>Pseudomonadati</taxon>
        <taxon>Pseudomonadota</taxon>
        <taxon>Alphaproteobacteria</taxon>
        <taxon>Hyphomicrobiales</taxon>
        <taxon>Stappiaceae</taxon>
        <taxon>Roseibium</taxon>
    </lineage>
</organism>
<dbReference type="GO" id="GO:0015658">
    <property type="term" value="F:branched-chain amino acid transmembrane transporter activity"/>
    <property type="evidence" value="ECO:0007669"/>
    <property type="project" value="TreeGrafter"/>
</dbReference>
<dbReference type="PROSITE" id="PS00211">
    <property type="entry name" value="ABC_TRANSPORTER_1"/>
    <property type="match status" value="1"/>
</dbReference>
<keyword evidence="4 7" id="KW-0067">ATP-binding</keyword>
<keyword evidence="3" id="KW-0547">Nucleotide-binding</keyword>
<evidence type="ECO:0000256" key="2">
    <source>
        <dbReference type="ARBA" id="ARBA00022448"/>
    </source>
</evidence>
<dbReference type="GO" id="GO:0005524">
    <property type="term" value="F:ATP binding"/>
    <property type="evidence" value="ECO:0007669"/>
    <property type="project" value="UniProtKB-KW"/>
</dbReference>
<evidence type="ECO:0000256" key="5">
    <source>
        <dbReference type="ARBA" id="ARBA00022970"/>
    </source>
</evidence>
<dbReference type="SMART" id="SM00382">
    <property type="entry name" value="AAA"/>
    <property type="match status" value="1"/>
</dbReference>
<evidence type="ECO:0000256" key="4">
    <source>
        <dbReference type="ARBA" id="ARBA00022840"/>
    </source>
</evidence>
<comment type="caution">
    <text evidence="7">The sequence shown here is derived from an EMBL/GenBank/DDBJ whole genome shotgun (WGS) entry which is preliminary data.</text>
</comment>
<gene>
    <name evidence="7" type="ORF">HK439_04355</name>
</gene>
<dbReference type="Gene3D" id="3.40.50.300">
    <property type="entry name" value="P-loop containing nucleotide triphosphate hydrolases"/>
    <property type="match status" value="1"/>
</dbReference>